<evidence type="ECO:0000256" key="3">
    <source>
        <dbReference type="ARBA" id="ARBA00017473"/>
    </source>
</evidence>
<dbReference type="Gene3D" id="3.30.230.10">
    <property type="match status" value="1"/>
</dbReference>
<dbReference type="InterPro" id="IPR013750">
    <property type="entry name" value="GHMP_kinase_C_dom"/>
</dbReference>
<evidence type="ECO:0000256" key="4">
    <source>
        <dbReference type="ARBA" id="ARBA00022679"/>
    </source>
</evidence>
<dbReference type="NCBIfam" id="TIGR00154">
    <property type="entry name" value="ispE"/>
    <property type="match status" value="1"/>
</dbReference>
<dbReference type="Pfam" id="PF08544">
    <property type="entry name" value="GHMP_kinases_C"/>
    <property type="match status" value="1"/>
</dbReference>
<feature type="binding site" evidence="10">
    <location>
        <begin position="108"/>
        <end position="118"/>
    </location>
    <ligand>
        <name>ATP</name>
        <dbReference type="ChEBI" id="CHEBI:30616"/>
    </ligand>
</feature>
<dbReference type="InterPro" id="IPR020568">
    <property type="entry name" value="Ribosomal_Su5_D2-typ_SF"/>
</dbReference>
<evidence type="ECO:0000256" key="10">
    <source>
        <dbReference type="HAMAP-Rule" id="MF_00061"/>
    </source>
</evidence>
<dbReference type="SUPFAM" id="SSF54211">
    <property type="entry name" value="Ribosomal protein S5 domain 2-like"/>
    <property type="match status" value="1"/>
</dbReference>
<protein>
    <recommendedName>
        <fullName evidence="3 10">4-diphosphocytidyl-2-C-methyl-D-erythritol kinase</fullName>
        <shortName evidence="10">CMK</shortName>
        <ecNumber evidence="2 10">2.7.1.148</ecNumber>
    </recommendedName>
    <alternativeName>
        <fullName evidence="9 10">4-(cytidine-5'-diphospho)-2-C-methyl-D-erythritol kinase</fullName>
    </alternativeName>
</protein>
<accession>A0A8E3SAD0</accession>
<comment type="function">
    <text evidence="10">Catalyzes the phosphorylation of the position 2 hydroxy group of 4-diphosphocytidyl-2C-methyl-D-erythritol.</text>
</comment>
<dbReference type="InterPro" id="IPR006204">
    <property type="entry name" value="GHMP_kinase_N_dom"/>
</dbReference>
<dbReference type="PANTHER" id="PTHR43527">
    <property type="entry name" value="4-DIPHOSPHOCYTIDYL-2-C-METHYL-D-ERYTHRITOL KINASE, CHLOROPLASTIC"/>
    <property type="match status" value="1"/>
</dbReference>
<dbReference type="GO" id="GO:0019288">
    <property type="term" value="P:isopentenyl diphosphate biosynthetic process, methylerythritol 4-phosphate pathway"/>
    <property type="evidence" value="ECO:0007669"/>
    <property type="project" value="UniProtKB-UniRule"/>
</dbReference>
<evidence type="ECO:0000256" key="6">
    <source>
        <dbReference type="ARBA" id="ARBA00022777"/>
    </source>
</evidence>
<evidence type="ECO:0000256" key="5">
    <source>
        <dbReference type="ARBA" id="ARBA00022741"/>
    </source>
</evidence>
<dbReference type="InterPro" id="IPR004424">
    <property type="entry name" value="IspE"/>
</dbReference>
<evidence type="ECO:0000313" key="14">
    <source>
        <dbReference type="Proteomes" id="UP000955338"/>
    </source>
</evidence>
<dbReference type="EC" id="2.7.1.148" evidence="2 10"/>
<proteinExistence type="inferred from homology"/>
<feature type="active site" evidence="10">
    <location>
        <position position="150"/>
    </location>
</feature>
<dbReference type="Pfam" id="PF00288">
    <property type="entry name" value="GHMP_kinases_N"/>
    <property type="match status" value="1"/>
</dbReference>
<dbReference type="HAMAP" id="MF_00061">
    <property type="entry name" value="IspE"/>
    <property type="match status" value="1"/>
</dbReference>
<reference evidence="13" key="1">
    <citation type="submission" date="2017-06" db="EMBL/GenBank/DDBJ databases">
        <title>Genome sequencing of pathogenic and non-pathogenic strains within Bisgaard taxon 40.</title>
        <authorList>
            <person name="Ladner J.T."/>
            <person name="Lovett S.P."/>
            <person name="Koroleva G."/>
            <person name="Lorch J.M."/>
        </authorList>
    </citation>
    <scope>NUCLEOTIDE SEQUENCE</scope>
    <source>
        <strain evidence="13">27576-1-I1</strain>
    </source>
</reference>
<evidence type="ECO:0000256" key="2">
    <source>
        <dbReference type="ARBA" id="ARBA00012052"/>
    </source>
</evidence>
<dbReference type="UniPathway" id="UPA00056">
    <property type="reaction ID" value="UER00094"/>
</dbReference>
<comment type="similarity">
    <text evidence="1 10">Belongs to the GHMP kinase family. IspE subfamily.</text>
</comment>
<evidence type="ECO:0000256" key="8">
    <source>
        <dbReference type="ARBA" id="ARBA00023229"/>
    </source>
</evidence>
<dbReference type="AlphaFoldDB" id="A0A8E3SAD0"/>
<keyword evidence="8 10" id="KW-0414">Isoprene biosynthesis</keyword>
<dbReference type="InterPro" id="IPR014721">
    <property type="entry name" value="Ribsml_uS5_D2-typ_fold_subgr"/>
</dbReference>
<evidence type="ECO:0000256" key="9">
    <source>
        <dbReference type="ARBA" id="ARBA00032554"/>
    </source>
</evidence>
<dbReference type="GO" id="GO:0016114">
    <property type="term" value="P:terpenoid biosynthetic process"/>
    <property type="evidence" value="ECO:0007669"/>
    <property type="project" value="UniProtKB-UniRule"/>
</dbReference>
<evidence type="ECO:0000259" key="12">
    <source>
        <dbReference type="Pfam" id="PF08544"/>
    </source>
</evidence>
<feature type="domain" description="GHMP kinase C-terminal" evidence="12">
    <location>
        <begin position="211"/>
        <end position="269"/>
    </location>
</feature>
<dbReference type="Proteomes" id="UP000955338">
    <property type="component" value="Chromosome"/>
</dbReference>
<dbReference type="InterPro" id="IPR036554">
    <property type="entry name" value="GHMP_kinase_C_sf"/>
</dbReference>
<dbReference type="GO" id="GO:0005524">
    <property type="term" value="F:ATP binding"/>
    <property type="evidence" value="ECO:0007669"/>
    <property type="project" value="UniProtKB-UniRule"/>
</dbReference>
<dbReference type="EMBL" id="CP022011">
    <property type="protein sequence ID" value="QDJ15214.1"/>
    <property type="molecule type" value="Genomic_DNA"/>
</dbReference>
<dbReference type="SUPFAM" id="SSF55060">
    <property type="entry name" value="GHMP Kinase, C-terminal domain"/>
    <property type="match status" value="1"/>
</dbReference>
<evidence type="ECO:0000256" key="7">
    <source>
        <dbReference type="ARBA" id="ARBA00022840"/>
    </source>
</evidence>
<keyword evidence="6 10" id="KW-0418">Kinase</keyword>
<organism evidence="13 14">
    <name type="scientific">Mergibacter septicus</name>
    <dbReference type="NCBI Taxonomy" id="221402"/>
    <lineage>
        <taxon>Bacteria</taxon>
        <taxon>Pseudomonadati</taxon>
        <taxon>Pseudomonadota</taxon>
        <taxon>Gammaproteobacteria</taxon>
        <taxon>Pasteurellales</taxon>
        <taxon>Pasteurellaceae</taxon>
        <taxon>Mergibacter</taxon>
    </lineage>
</organism>
<evidence type="ECO:0000256" key="1">
    <source>
        <dbReference type="ARBA" id="ARBA00009684"/>
    </source>
</evidence>
<dbReference type="PANTHER" id="PTHR43527:SF2">
    <property type="entry name" value="4-DIPHOSPHOCYTIDYL-2-C-METHYL-D-ERYTHRITOL KINASE, CHLOROPLASTIC"/>
    <property type="match status" value="1"/>
</dbReference>
<name>A0A8E3SAD0_9PAST</name>
<gene>
    <name evidence="10" type="primary">ispE</name>
    <name evidence="13" type="ORF">CEP48_07150</name>
</gene>
<keyword evidence="7 10" id="KW-0067">ATP-binding</keyword>
<feature type="domain" description="GHMP kinase N-terminal" evidence="11">
    <location>
        <begin position="80"/>
        <end position="157"/>
    </location>
</feature>
<comment type="catalytic activity">
    <reaction evidence="10">
        <text>4-CDP-2-C-methyl-D-erythritol + ATP = 4-CDP-2-C-methyl-D-erythritol 2-phosphate + ADP + H(+)</text>
        <dbReference type="Rhea" id="RHEA:18437"/>
        <dbReference type="ChEBI" id="CHEBI:15378"/>
        <dbReference type="ChEBI" id="CHEBI:30616"/>
        <dbReference type="ChEBI" id="CHEBI:57823"/>
        <dbReference type="ChEBI" id="CHEBI:57919"/>
        <dbReference type="ChEBI" id="CHEBI:456216"/>
        <dbReference type="EC" id="2.7.1.148"/>
    </reaction>
</comment>
<evidence type="ECO:0000259" key="11">
    <source>
        <dbReference type="Pfam" id="PF00288"/>
    </source>
</evidence>
<comment type="pathway">
    <text evidence="10">Isoprenoid biosynthesis; isopentenyl diphosphate biosynthesis via DXP pathway; isopentenyl diphosphate from 1-deoxy-D-xylulose 5-phosphate: step 3/6.</text>
</comment>
<feature type="active site" evidence="10">
    <location>
        <position position="25"/>
    </location>
</feature>
<dbReference type="Gene3D" id="3.30.70.890">
    <property type="entry name" value="GHMP kinase, C-terminal domain"/>
    <property type="match status" value="1"/>
</dbReference>
<evidence type="ECO:0000313" key="13">
    <source>
        <dbReference type="EMBL" id="QDJ15214.1"/>
    </source>
</evidence>
<keyword evidence="14" id="KW-1185">Reference proteome</keyword>
<sequence length="294" mass="33135">MNPNFCFSSILATESPINRFPCPAKLNLFLYINNRRTDGYHELQTLFQFLDYGDWLTVNLQDDSKINLFPELPNIPTEQNLIFRAATLLQQTTQCHLGADLYLEKILPQGGGLGGGSSNAATTLVALNHLWQTGLSLENLAELGLTLGADVPVFIQGYAAFAEGIGEKLIQCEPAEKYYLVLKPNVSISTVDIFQAEHLPRNTPKRSLTDLLCQKYSNDCEKIVREKYSEVELAIKWLIQYAPTRLTGTGACVFAEFDTQEKAKFVYQQKPSYWEGFIAQGLNRSPLHQYLDKR</sequence>
<dbReference type="GO" id="GO:0050515">
    <property type="term" value="F:4-(cytidine 5'-diphospho)-2-C-methyl-D-erythritol kinase activity"/>
    <property type="evidence" value="ECO:0007669"/>
    <property type="project" value="UniProtKB-UniRule"/>
</dbReference>
<dbReference type="PIRSF" id="PIRSF010376">
    <property type="entry name" value="IspE"/>
    <property type="match status" value="1"/>
</dbReference>
<keyword evidence="4 10" id="KW-0808">Transferase</keyword>
<keyword evidence="5 10" id="KW-0547">Nucleotide-binding</keyword>
<dbReference type="RefSeq" id="WP_261920271.1">
    <property type="nucleotide sequence ID" value="NZ_CP022011.1"/>
</dbReference>